<dbReference type="InterPro" id="IPR033985">
    <property type="entry name" value="SusD-like_N"/>
</dbReference>
<evidence type="ECO:0000256" key="3">
    <source>
        <dbReference type="ARBA" id="ARBA00022729"/>
    </source>
</evidence>
<feature type="domain" description="SusD-like N-terminal" evidence="7">
    <location>
        <begin position="21"/>
        <end position="214"/>
    </location>
</feature>
<dbReference type="PROSITE" id="PS51257">
    <property type="entry name" value="PROKAR_LIPOPROTEIN"/>
    <property type="match status" value="1"/>
</dbReference>
<dbReference type="Proteomes" id="UP000240971">
    <property type="component" value="Unassembled WGS sequence"/>
</dbReference>
<keyword evidence="5" id="KW-0998">Cell outer membrane</keyword>
<evidence type="ECO:0000256" key="4">
    <source>
        <dbReference type="ARBA" id="ARBA00023136"/>
    </source>
</evidence>
<dbReference type="Gene3D" id="1.25.40.390">
    <property type="match status" value="1"/>
</dbReference>
<dbReference type="SUPFAM" id="SSF48452">
    <property type="entry name" value="TPR-like"/>
    <property type="match status" value="1"/>
</dbReference>
<keyword evidence="3" id="KW-0732">Signal</keyword>
<protein>
    <submittedName>
        <fullName evidence="8">Putative outer membrane starch-binding protein</fullName>
    </submittedName>
</protein>
<keyword evidence="9" id="KW-1185">Reference proteome</keyword>
<gene>
    <name evidence="8" type="ORF">CLV51_10289</name>
</gene>
<feature type="domain" description="RagB/SusD" evidence="6">
    <location>
        <begin position="320"/>
        <end position="469"/>
    </location>
</feature>
<evidence type="ECO:0000256" key="1">
    <source>
        <dbReference type="ARBA" id="ARBA00004442"/>
    </source>
</evidence>
<name>A0A2P8HLZ5_CHINA</name>
<evidence type="ECO:0000313" key="9">
    <source>
        <dbReference type="Proteomes" id="UP000240971"/>
    </source>
</evidence>
<sequence length="471" mass="53209">MKKVFFSIGAVAALLFSGCNKFLDEKPQNQLTPDQFWQTEDDIIHGLAGVYDGVQASLNTNYVYWGDARTDNFNVSQYGNKQYALNGLSATISGSDWAPLYVTIGRANMLLKKAPGVKNVTAVNEAQYMAQALVIRAWCYFTLVRLWGDAPLWLEPYEDLHKSPYKARTSADSILTAVVIPDLQKSFDMLSADHSTVFNINKGSTAAMLADVYMWRHDYDNALKWMDKLTALKWYTLEPGGTWKNLFVSPSGSLESIWSLSWDYLVDGGAGISGLIGCNDNNSDFLVEDTVWSHFLLDTTDIRGKQTVDLKQAAKDKVLKYYALKLDKDGKQVYPKSSETNIQYPMYRYTDIILLRAEAMNAKGDAPAALTLLNQIHTRAGMKAFAAANFPTKEALLNGILRERQLEFFCEFKRWFDLRRNGKVKEVMDPLLKFRQVDNPGYNNDGLLLWPVNRDNLNANPLLKQNPPYSE</sequence>
<accession>A0A2P8HLZ5</accession>
<dbReference type="OrthoDB" id="1035036at2"/>
<dbReference type="InterPro" id="IPR011990">
    <property type="entry name" value="TPR-like_helical_dom_sf"/>
</dbReference>
<keyword evidence="4" id="KW-0472">Membrane</keyword>
<comment type="subcellular location">
    <subcellularLocation>
        <location evidence="1">Cell outer membrane</location>
    </subcellularLocation>
</comment>
<dbReference type="RefSeq" id="WP_106527718.1">
    <property type="nucleotide sequence ID" value="NZ_PYAW01000002.1"/>
</dbReference>
<dbReference type="CDD" id="cd08977">
    <property type="entry name" value="SusD"/>
    <property type="match status" value="1"/>
</dbReference>
<evidence type="ECO:0000313" key="8">
    <source>
        <dbReference type="EMBL" id="PSL47244.1"/>
    </source>
</evidence>
<comment type="similarity">
    <text evidence="2">Belongs to the SusD family.</text>
</comment>
<evidence type="ECO:0000259" key="6">
    <source>
        <dbReference type="Pfam" id="PF07980"/>
    </source>
</evidence>
<evidence type="ECO:0000256" key="5">
    <source>
        <dbReference type="ARBA" id="ARBA00023237"/>
    </source>
</evidence>
<evidence type="ECO:0000259" key="7">
    <source>
        <dbReference type="Pfam" id="PF14322"/>
    </source>
</evidence>
<organism evidence="8 9">
    <name type="scientific">Chitinophaga niastensis</name>
    <dbReference type="NCBI Taxonomy" id="536980"/>
    <lineage>
        <taxon>Bacteria</taxon>
        <taxon>Pseudomonadati</taxon>
        <taxon>Bacteroidota</taxon>
        <taxon>Chitinophagia</taxon>
        <taxon>Chitinophagales</taxon>
        <taxon>Chitinophagaceae</taxon>
        <taxon>Chitinophaga</taxon>
    </lineage>
</organism>
<dbReference type="EMBL" id="PYAW01000002">
    <property type="protein sequence ID" value="PSL47244.1"/>
    <property type="molecule type" value="Genomic_DNA"/>
</dbReference>
<reference evidence="8 9" key="1">
    <citation type="submission" date="2018-03" db="EMBL/GenBank/DDBJ databases">
        <title>Genomic Encyclopedia of Archaeal and Bacterial Type Strains, Phase II (KMG-II): from individual species to whole genera.</title>
        <authorList>
            <person name="Goeker M."/>
        </authorList>
    </citation>
    <scope>NUCLEOTIDE SEQUENCE [LARGE SCALE GENOMIC DNA]</scope>
    <source>
        <strain evidence="8 9">DSM 24859</strain>
    </source>
</reference>
<dbReference type="GO" id="GO:0009279">
    <property type="term" value="C:cell outer membrane"/>
    <property type="evidence" value="ECO:0007669"/>
    <property type="project" value="UniProtKB-SubCell"/>
</dbReference>
<dbReference type="Pfam" id="PF14322">
    <property type="entry name" value="SusD-like_3"/>
    <property type="match status" value="1"/>
</dbReference>
<dbReference type="Pfam" id="PF07980">
    <property type="entry name" value="SusD_RagB"/>
    <property type="match status" value="1"/>
</dbReference>
<dbReference type="InterPro" id="IPR012944">
    <property type="entry name" value="SusD_RagB_dom"/>
</dbReference>
<proteinExistence type="inferred from homology"/>
<evidence type="ECO:0000256" key="2">
    <source>
        <dbReference type="ARBA" id="ARBA00006275"/>
    </source>
</evidence>
<dbReference type="AlphaFoldDB" id="A0A2P8HLZ5"/>
<comment type="caution">
    <text evidence="8">The sequence shown here is derived from an EMBL/GenBank/DDBJ whole genome shotgun (WGS) entry which is preliminary data.</text>
</comment>